<keyword evidence="3" id="KW-1185">Reference proteome</keyword>
<protein>
    <submittedName>
        <fullName evidence="2">Uncharacterized protein</fullName>
    </submittedName>
</protein>
<evidence type="ECO:0000313" key="3">
    <source>
        <dbReference type="Proteomes" id="UP000290624"/>
    </source>
</evidence>
<dbReference type="EMBL" id="PPCV01000006">
    <property type="protein sequence ID" value="RXW31756.1"/>
    <property type="molecule type" value="Genomic_DNA"/>
</dbReference>
<reference evidence="2 3" key="1">
    <citation type="submission" date="2018-01" db="EMBL/GenBank/DDBJ databases">
        <title>Lactibacter flavus gen. nov., sp. nov., a novel bacterium of the family Propionibacteriaceae isolated from raw milk and dairy products.</title>
        <authorList>
            <person name="Wenning M."/>
            <person name="Breitenwieser F."/>
            <person name="Huptas C."/>
            <person name="von Neubeck M."/>
            <person name="Busse H.-J."/>
            <person name="Scherer S."/>
        </authorList>
    </citation>
    <scope>NUCLEOTIDE SEQUENCE [LARGE SCALE GENOMIC DNA]</scope>
    <source>
        <strain evidence="2 3">VG341</strain>
    </source>
</reference>
<name>A0A4Q2EGK1_9ACTN</name>
<comment type="caution">
    <text evidence="2">The sequence shown here is derived from an EMBL/GenBank/DDBJ whole genome shotgun (WGS) entry which is preliminary data.</text>
</comment>
<keyword evidence="1" id="KW-0472">Membrane</keyword>
<keyword evidence="1" id="KW-0812">Transmembrane</keyword>
<organism evidence="2 3">
    <name type="scientific">Propioniciclava flava</name>
    <dbReference type="NCBI Taxonomy" id="2072026"/>
    <lineage>
        <taxon>Bacteria</taxon>
        <taxon>Bacillati</taxon>
        <taxon>Actinomycetota</taxon>
        <taxon>Actinomycetes</taxon>
        <taxon>Propionibacteriales</taxon>
        <taxon>Propionibacteriaceae</taxon>
        <taxon>Propioniciclava</taxon>
    </lineage>
</organism>
<dbReference type="RefSeq" id="WP_129458973.1">
    <property type="nucleotide sequence ID" value="NZ_PPCV01000006.1"/>
</dbReference>
<dbReference type="OrthoDB" id="9960474at2"/>
<evidence type="ECO:0000313" key="2">
    <source>
        <dbReference type="EMBL" id="RXW31756.1"/>
    </source>
</evidence>
<proteinExistence type="predicted"/>
<gene>
    <name evidence="2" type="ORF">C1706_09290</name>
</gene>
<sequence length="67" mass="7293">MPHLTLFPLLETHTVPGWPEVYNPSLNDVLLFTVALPVAIALPIALAVMGPAWLRRSKGEETESEAA</sequence>
<evidence type="ECO:0000256" key="1">
    <source>
        <dbReference type="SAM" id="Phobius"/>
    </source>
</evidence>
<accession>A0A4Q2EGK1</accession>
<dbReference type="AlphaFoldDB" id="A0A4Q2EGK1"/>
<feature type="transmembrane region" description="Helical" evidence="1">
    <location>
        <begin position="29"/>
        <end position="54"/>
    </location>
</feature>
<dbReference type="Proteomes" id="UP000290624">
    <property type="component" value="Unassembled WGS sequence"/>
</dbReference>
<keyword evidence="1" id="KW-1133">Transmembrane helix</keyword>